<name>M7TX15_EUTLA</name>
<dbReference type="EMBL" id="KB705681">
    <property type="protein sequence ID" value="EMR71205.1"/>
    <property type="molecule type" value="Genomic_DNA"/>
</dbReference>
<dbReference type="PRINTS" id="PR00171">
    <property type="entry name" value="SUGRTRNSPORT"/>
</dbReference>
<dbReference type="SUPFAM" id="SSF103473">
    <property type="entry name" value="MFS general substrate transporter"/>
    <property type="match status" value="1"/>
</dbReference>
<sequence>MAAEHETAIFGAAAAARAAGSAESSGLRRLWADMRIFYIALFASFGGLLYGYQQGVLGQALVMNSFERAFPGIAADPGAQGWLTSILQLGGWLGAITSGISCEIFSRKRTIFAGAIWIILGSYLTAGASSPAYLYAGRFFTGIGVGGLSATGPLYNAELAPPEIRGLLVSLQQLATTIGIMSAYWIAYGTNYIGGTGETQSDWAWRLPLIIQGIPAVVLAIGVWMMPYSPRWLVKDGQEDYALRTLSRLRGRPIDDPLIQVEFLEIKSECEFEFRAFEKKFPHLTENSKPNPWTREILQYIPIFKAKDSFKRVAIASLVMFFQQWSGIDSIIYYAPIIFKSLGLTNSTSSLLATGITGIINVLTTIPAIMVIDKVGRKPLLLFGSFGMLATMVIVGVLASQFQQDWASHGAAGWAAVAMIWFYIVNFAYSWGPASWTLIAEVFPLSLRAKGTSIAASANWMNNFIIALITPTMLASISWGLYIFFAGWLTLGILFVWFMVPETKGKTLEQMDQVFGSKTSEEDLQELGRIQEEMGLFRALAAIGVNMGESNGALEKKISADHVEVSVIVRAKTAVDVYDSSGYIFALAHVLPLGVATEECEPQTVYFPLDYKYGSGRKVSTELVMPWNNQSIDVCFDQGSEMFWVFGPQTDYLWGGRFPPGTCSSPVGLPMYDYQNSPRHPELEDMDESFSILYGGGARSLFGNSTVTDTMMFSSSAGQVSTIANITGALPFAMFFQQEDTQGRCDPKELDHWYVDRGILGISKYKSDSQKPHVRHDLLERGAISNQVQSMWFDEAPEDPRATFTGGAIFGGVDMSKFTGPLVKVSAIELEGEVGYYVSPPRVSVNGKAINDNGFAEPTCHLDCGTTNDALPITTGTKKALLAATGLVESASDNIAWNGTCDSVPRDLSIDLTFPGARNTTTSSSSVTVKVPLRNYVRQDDGTEKDKFGNTVCRLSLYTSDEYGRCVFGAPFATAAFFAADDEKSEIALAQGGVSLRGSGPDDSKILARIPDTWEQKRRLTRFSAAV</sequence>
<dbReference type="PANTHER" id="PTHR48022">
    <property type="entry name" value="PLASTIDIC GLUCOSE TRANSPORTER 4"/>
    <property type="match status" value="1"/>
</dbReference>
<evidence type="ECO:0000313" key="11">
    <source>
        <dbReference type="EMBL" id="EMR71205.1"/>
    </source>
</evidence>
<evidence type="ECO:0000313" key="12">
    <source>
        <dbReference type="Proteomes" id="UP000012174"/>
    </source>
</evidence>
<dbReference type="HOGENOM" id="CLU_294922_0_0_1"/>
<feature type="transmembrane region" description="Helical" evidence="8">
    <location>
        <begin position="411"/>
        <end position="432"/>
    </location>
</feature>
<feature type="transmembrane region" description="Helical" evidence="8">
    <location>
        <begin position="167"/>
        <end position="187"/>
    </location>
</feature>
<feature type="transmembrane region" description="Helical" evidence="8">
    <location>
        <begin position="111"/>
        <end position="129"/>
    </location>
</feature>
<comment type="subcellular location">
    <subcellularLocation>
        <location evidence="1">Membrane</location>
        <topology evidence="1">Multi-pass membrane protein</topology>
    </subcellularLocation>
</comment>
<dbReference type="NCBIfam" id="TIGR00879">
    <property type="entry name" value="SP"/>
    <property type="match status" value="1"/>
</dbReference>
<keyword evidence="5 8" id="KW-1133">Transmembrane helix</keyword>
<evidence type="ECO:0000256" key="6">
    <source>
        <dbReference type="ARBA" id="ARBA00023136"/>
    </source>
</evidence>
<dbReference type="GO" id="GO:0005351">
    <property type="term" value="F:carbohydrate:proton symporter activity"/>
    <property type="evidence" value="ECO:0007669"/>
    <property type="project" value="TreeGrafter"/>
</dbReference>
<gene>
    <name evidence="11" type="ORF">UCREL1_1754</name>
</gene>
<organism evidence="11 12">
    <name type="scientific">Eutypa lata (strain UCR-EL1)</name>
    <name type="common">Grapevine dieback disease fungus</name>
    <name type="synonym">Eutypa armeniacae</name>
    <dbReference type="NCBI Taxonomy" id="1287681"/>
    <lineage>
        <taxon>Eukaryota</taxon>
        <taxon>Fungi</taxon>
        <taxon>Dikarya</taxon>
        <taxon>Ascomycota</taxon>
        <taxon>Pezizomycotina</taxon>
        <taxon>Sordariomycetes</taxon>
        <taxon>Xylariomycetidae</taxon>
        <taxon>Xylariales</taxon>
        <taxon>Diatrypaceae</taxon>
        <taxon>Eutypa</taxon>
    </lineage>
</organism>
<evidence type="ECO:0000256" key="3">
    <source>
        <dbReference type="ARBA" id="ARBA00022448"/>
    </source>
</evidence>
<evidence type="ECO:0000256" key="1">
    <source>
        <dbReference type="ARBA" id="ARBA00004141"/>
    </source>
</evidence>
<evidence type="ECO:0000259" key="10">
    <source>
        <dbReference type="PROSITE" id="PS51767"/>
    </source>
</evidence>
<dbReference type="PROSITE" id="PS00216">
    <property type="entry name" value="SUGAR_TRANSPORT_1"/>
    <property type="match status" value="1"/>
</dbReference>
<dbReference type="Gene3D" id="1.20.1250.20">
    <property type="entry name" value="MFS general substrate transporter like domains"/>
    <property type="match status" value="1"/>
</dbReference>
<keyword evidence="3" id="KW-0813">Transport</keyword>
<dbReference type="PROSITE" id="PS00217">
    <property type="entry name" value="SUGAR_TRANSPORT_2"/>
    <property type="match status" value="1"/>
</dbReference>
<dbReference type="InterPro" id="IPR050360">
    <property type="entry name" value="MFS_Sugar_Transporters"/>
</dbReference>
<feature type="transmembrane region" description="Helical" evidence="8">
    <location>
        <begin position="207"/>
        <end position="226"/>
    </location>
</feature>
<comment type="similarity">
    <text evidence="2">Belongs to the major facilitator superfamily. Sugar transporter (TC 2.A.1.1) family.</text>
</comment>
<protein>
    <submittedName>
        <fullName evidence="11">Putative quinate permease protein</fullName>
    </submittedName>
</protein>
<dbReference type="GO" id="GO:0016020">
    <property type="term" value="C:membrane"/>
    <property type="evidence" value="ECO:0007669"/>
    <property type="project" value="UniProtKB-SubCell"/>
</dbReference>
<feature type="domain" description="Major facilitator superfamily (MFS) profile" evidence="9">
    <location>
        <begin position="39"/>
        <end position="504"/>
    </location>
</feature>
<dbReference type="InterPro" id="IPR020846">
    <property type="entry name" value="MFS_dom"/>
</dbReference>
<feature type="domain" description="Peptidase A1" evidence="10">
    <location>
        <begin position="619"/>
        <end position="990"/>
    </location>
</feature>
<dbReference type="KEGG" id="ela:UCREL1_1754"/>
<dbReference type="InterPro" id="IPR033121">
    <property type="entry name" value="PEPTIDASE_A1"/>
</dbReference>
<feature type="transmembrane region" description="Helical" evidence="8">
    <location>
        <begin position="379"/>
        <end position="399"/>
    </location>
</feature>
<dbReference type="CDD" id="cd17356">
    <property type="entry name" value="MFS_HXT"/>
    <property type="match status" value="1"/>
</dbReference>
<feature type="transmembrane region" description="Helical" evidence="8">
    <location>
        <begin position="86"/>
        <end position="104"/>
    </location>
</feature>
<feature type="transmembrane region" description="Helical" evidence="8">
    <location>
        <begin position="36"/>
        <end position="53"/>
    </location>
</feature>
<dbReference type="InterPro" id="IPR005829">
    <property type="entry name" value="Sugar_transporter_CS"/>
</dbReference>
<dbReference type="Pfam" id="PF00026">
    <property type="entry name" value="Asp"/>
    <property type="match status" value="1"/>
</dbReference>
<keyword evidence="6 8" id="KW-0472">Membrane</keyword>
<keyword evidence="4 8" id="KW-0812">Transmembrane</keyword>
<dbReference type="InterPro" id="IPR036259">
    <property type="entry name" value="MFS_trans_sf"/>
</dbReference>
<feature type="transmembrane region" description="Helical" evidence="8">
    <location>
        <begin position="351"/>
        <end position="372"/>
    </location>
</feature>
<dbReference type="eggNOG" id="KOG0254">
    <property type="taxonomic scope" value="Eukaryota"/>
</dbReference>
<evidence type="ECO:0000256" key="8">
    <source>
        <dbReference type="SAM" id="Phobius"/>
    </source>
</evidence>
<keyword evidence="12" id="KW-1185">Reference proteome</keyword>
<dbReference type="PANTHER" id="PTHR48022:SF67">
    <property type="entry name" value="QUINATE TRANSPORTER, PUTATIVE (AFU_ORTHOLOGUE AFUA_4G14670)-RELATED"/>
    <property type="match status" value="1"/>
</dbReference>
<dbReference type="SUPFAM" id="SSF50630">
    <property type="entry name" value="Acid proteases"/>
    <property type="match status" value="1"/>
</dbReference>
<dbReference type="Pfam" id="PF00083">
    <property type="entry name" value="Sugar_tr"/>
    <property type="match status" value="1"/>
</dbReference>
<feature type="transmembrane region" description="Helical" evidence="8">
    <location>
        <begin position="479"/>
        <end position="500"/>
    </location>
</feature>
<dbReference type="InterPro" id="IPR005828">
    <property type="entry name" value="MFS_sugar_transport-like"/>
</dbReference>
<dbReference type="InterPro" id="IPR021109">
    <property type="entry name" value="Peptidase_aspartic_dom_sf"/>
</dbReference>
<evidence type="ECO:0000256" key="5">
    <source>
        <dbReference type="ARBA" id="ARBA00022989"/>
    </source>
</evidence>
<feature type="transmembrane region" description="Helical" evidence="8">
    <location>
        <begin position="135"/>
        <end position="155"/>
    </location>
</feature>
<proteinExistence type="inferred from homology"/>
<dbReference type="Proteomes" id="UP000012174">
    <property type="component" value="Unassembled WGS sequence"/>
</dbReference>
<accession>M7TX15</accession>
<dbReference type="Gene3D" id="2.40.70.10">
    <property type="entry name" value="Acid Proteases"/>
    <property type="match status" value="2"/>
</dbReference>
<dbReference type="PROSITE" id="PS51767">
    <property type="entry name" value="PEPTIDASE_A1"/>
    <property type="match status" value="1"/>
</dbReference>
<keyword evidence="7" id="KW-0325">Glycoprotein</keyword>
<evidence type="ECO:0000256" key="7">
    <source>
        <dbReference type="ARBA" id="ARBA00023180"/>
    </source>
</evidence>
<dbReference type="AlphaFoldDB" id="M7TX15"/>
<evidence type="ECO:0000256" key="2">
    <source>
        <dbReference type="ARBA" id="ARBA00010992"/>
    </source>
</evidence>
<feature type="transmembrane region" description="Helical" evidence="8">
    <location>
        <begin position="313"/>
        <end position="339"/>
    </location>
</feature>
<dbReference type="PROSITE" id="PS50850">
    <property type="entry name" value="MFS"/>
    <property type="match status" value="1"/>
</dbReference>
<dbReference type="OrthoDB" id="8120565at2759"/>
<evidence type="ECO:0000259" key="9">
    <source>
        <dbReference type="PROSITE" id="PS50850"/>
    </source>
</evidence>
<dbReference type="FunFam" id="1.20.1250.20:FF:000026">
    <property type="entry name" value="MFS quinate transporter QutD"/>
    <property type="match status" value="1"/>
</dbReference>
<evidence type="ECO:0000256" key="4">
    <source>
        <dbReference type="ARBA" id="ARBA00022692"/>
    </source>
</evidence>
<dbReference type="InterPro" id="IPR003663">
    <property type="entry name" value="Sugar/inositol_transpt"/>
</dbReference>
<reference evidence="12" key="1">
    <citation type="journal article" date="2013" name="Genome Announc.">
        <title>Draft genome sequence of the grapevine dieback fungus Eutypa lata UCR-EL1.</title>
        <authorList>
            <person name="Blanco-Ulate B."/>
            <person name="Rolshausen P.E."/>
            <person name="Cantu D."/>
        </authorList>
    </citation>
    <scope>NUCLEOTIDE SEQUENCE [LARGE SCALE GENOMIC DNA]</scope>
    <source>
        <strain evidence="12">UCR-EL1</strain>
    </source>
</reference>